<dbReference type="AlphaFoldDB" id="Q6IJF6"/>
<evidence type="ECO:0000313" key="2">
    <source>
        <dbReference type="EMBL" id="DAA04265.1"/>
    </source>
</evidence>
<proteinExistence type="predicted"/>
<feature type="region of interest" description="Disordered" evidence="1">
    <location>
        <begin position="14"/>
        <end position="37"/>
    </location>
</feature>
<reference evidence="2" key="1">
    <citation type="journal article" date="2003" name="Genome Biol.">
        <title>An integrated gene annotation and transcriptional profiling approach towards the full gene content of the Drosophila genome.</title>
        <authorList>
            <person name="Hild M."/>
            <person name="Beckmann B."/>
            <person name="Haas S.A."/>
            <person name="Koch B."/>
            <person name="Solovyev V."/>
            <person name="Busold C."/>
            <person name="Fellenberg K."/>
            <person name="Boutros M."/>
            <person name="Vingron M."/>
            <person name="Sauer F."/>
            <person name="Hoheisel J.D."/>
            <person name="Paro R."/>
        </authorList>
    </citation>
    <scope>NUCLEOTIDE SEQUENCE</scope>
</reference>
<sequence length="110" mass="12224">MAVMRCDFDYNLNYNGGAGWPDEEGQDQRRSSTSHKTYEAAESHAFFMRRWLLCPSQSSDEARKVPAPGTPTPDFHFPGDANNHHRHSSSSAPMESAGGLLLLLLTHGYT</sequence>
<gene>
    <name evidence="2" type="ORF">HDC14969</name>
</gene>
<dbReference type="EMBL" id="BK002760">
    <property type="protein sequence ID" value="DAA04265.1"/>
    <property type="molecule type" value="Genomic_DNA"/>
</dbReference>
<feature type="compositionally biased region" description="Basic and acidic residues" evidence="1">
    <location>
        <begin position="26"/>
        <end position="37"/>
    </location>
</feature>
<evidence type="ECO:0000256" key="1">
    <source>
        <dbReference type="SAM" id="MobiDB-lite"/>
    </source>
</evidence>
<organism evidence="2">
    <name type="scientific">Drosophila melanogaster</name>
    <name type="common">Fruit fly</name>
    <dbReference type="NCBI Taxonomy" id="7227"/>
    <lineage>
        <taxon>Eukaryota</taxon>
        <taxon>Metazoa</taxon>
        <taxon>Ecdysozoa</taxon>
        <taxon>Arthropoda</taxon>
        <taxon>Hexapoda</taxon>
        <taxon>Insecta</taxon>
        <taxon>Pterygota</taxon>
        <taxon>Neoptera</taxon>
        <taxon>Endopterygota</taxon>
        <taxon>Diptera</taxon>
        <taxon>Brachycera</taxon>
        <taxon>Muscomorpha</taxon>
        <taxon>Ephydroidea</taxon>
        <taxon>Drosophilidae</taxon>
        <taxon>Drosophila</taxon>
        <taxon>Sophophora</taxon>
    </lineage>
</organism>
<protein>
    <submittedName>
        <fullName evidence="2">HDC14969</fullName>
    </submittedName>
</protein>
<accession>Q6IJF6</accession>
<feature type="region of interest" description="Disordered" evidence="1">
    <location>
        <begin position="58"/>
        <end position="94"/>
    </location>
</feature>
<name>Q6IJF6_DROME</name>